<feature type="domain" description="Amidohydrolase-related" evidence="1">
    <location>
        <begin position="84"/>
        <end position="414"/>
    </location>
</feature>
<dbReference type="InterPro" id="IPR006680">
    <property type="entry name" value="Amidohydro-rel"/>
</dbReference>
<evidence type="ECO:0000313" key="3">
    <source>
        <dbReference type="Proteomes" id="UP000051950"/>
    </source>
</evidence>
<dbReference type="AlphaFoldDB" id="A0A0T5VVN4"/>
<keyword evidence="3" id="KW-1185">Reference proteome</keyword>
<dbReference type="SUPFAM" id="SSF51338">
    <property type="entry name" value="Composite domain of metallo-dependent hydrolases"/>
    <property type="match status" value="1"/>
</dbReference>
<accession>A0A0T5VVN4</accession>
<protein>
    <recommendedName>
        <fullName evidence="1">Amidohydrolase-related domain-containing protein</fullName>
    </recommendedName>
</protein>
<dbReference type="GO" id="GO:0016810">
    <property type="term" value="F:hydrolase activity, acting on carbon-nitrogen (but not peptide) bonds"/>
    <property type="evidence" value="ECO:0007669"/>
    <property type="project" value="InterPro"/>
</dbReference>
<proteinExistence type="predicted"/>
<dbReference type="InterPro" id="IPR011059">
    <property type="entry name" value="Metal-dep_hydrolase_composite"/>
</dbReference>
<dbReference type="Proteomes" id="UP000051950">
    <property type="component" value="Unassembled WGS sequence"/>
</dbReference>
<dbReference type="Gene3D" id="1.20.58.520">
    <property type="entry name" value="Amidohydrolase"/>
    <property type="match status" value="1"/>
</dbReference>
<evidence type="ECO:0000313" key="2">
    <source>
        <dbReference type="EMBL" id="KRT17915.1"/>
    </source>
</evidence>
<reference evidence="2 3" key="1">
    <citation type="submission" date="2015-11" db="EMBL/GenBank/DDBJ databases">
        <title>Sequence of Pedobacter ginsenosidimutans.</title>
        <authorList>
            <person name="Carson E."/>
            <person name="Keyser V."/>
            <person name="Newman J."/>
            <person name="Miller J."/>
        </authorList>
    </citation>
    <scope>NUCLEOTIDE SEQUENCE [LARGE SCALE GENOMIC DNA]</scope>
    <source>
        <strain evidence="2 3">KACC 14530</strain>
    </source>
</reference>
<evidence type="ECO:0000259" key="1">
    <source>
        <dbReference type="Pfam" id="PF01979"/>
    </source>
</evidence>
<organism evidence="2 3">
    <name type="scientific">Pedobacter ginsenosidimutans</name>
    <dbReference type="NCBI Taxonomy" id="687842"/>
    <lineage>
        <taxon>Bacteria</taxon>
        <taxon>Pseudomonadati</taxon>
        <taxon>Bacteroidota</taxon>
        <taxon>Sphingobacteriia</taxon>
        <taxon>Sphingobacteriales</taxon>
        <taxon>Sphingobacteriaceae</taxon>
        <taxon>Pedobacter</taxon>
    </lineage>
</organism>
<dbReference type="SUPFAM" id="SSF51556">
    <property type="entry name" value="Metallo-dependent hydrolases"/>
    <property type="match status" value="1"/>
</dbReference>
<sequence>MKTTLKSLIIIAIFLFSNPELLLATKMPADTALLILKNVNVLDINKGRYRKGRNVAISQSKILSIDYGRKNWKNAKVVDLSGKYLIPGLIDGHVHVTAQTKNNIENTYSHLNYYLQHGVTSVRDASGDGASLLEAQRAINSGKRQGASVYFAAVMAGDWFYNRGINLHKEPYEPWRQLVTEKTNLDSAMKEAKACGATGVKLYHSFDKVLLPKVVAAAKQHGLKTWGHVMMYPANPMDVASSRMEVLSHVFMLENLLTDTLFFKRKTPLSYKDSVINTLDIKPFSDIMKANNSILDATLCVSEERDPWIFTLLKKIYKEGVAINAGTDQIVDLKSAHPRLLDELNSFVDKCGFSTIDALRSATVVSARVIGQEKNIGTIENGKMADLLVLNGDPLNDIKELSAIHMVIKSGKIVDIK</sequence>
<dbReference type="InterPro" id="IPR032466">
    <property type="entry name" value="Metal_Hydrolase"/>
</dbReference>
<dbReference type="EMBL" id="LMZQ01000001">
    <property type="protein sequence ID" value="KRT17915.1"/>
    <property type="molecule type" value="Genomic_DNA"/>
</dbReference>
<dbReference type="PANTHER" id="PTHR43135">
    <property type="entry name" value="ALPHA-D-RIBOSE 1-METHYLPHOSPHONATE 5-TRIPHOSPHATE DIPHOSPHATASE"/>
    <property type="match status" value="1"/>
</dbReference>
<name>A0A0T5VVN4_9SPHI</name>
<dbReference type="RefSeq" id="WP_057930545.1">
    <property type="nucleotide sequence ID" value="NZ_LMZQ01000001.1"/>
</dbReference>
<dbReference type="STRING" id="687842.ASU31_01060"/>
<dbReference type="Gene3D" id="2.30.40.10">
    <property type="entry name" value="Urease, subunit C, domain 1"/>
    <property type="match status" value="1"/>
</dbReference>
<dbReference type="Pfam" id="PF01979">
    <property type="entry name" value="Amidohydro_1"/>
    <property type="match status" value="1"/>
</dbReference>
<dbReference type="Gene3D" id="3.30.110.90">
    <property type="entry name" value="Amidohydrolase"/>
    <property type="match status" value="1"/>
</dbReference>
<dbReference type="InterPro" id="IPR051781">
    <property type="entry name" value="Metallo-dep_Hydrolase"/>
</dbReference>
<dbReference type="PANTHER" id="PTHR43135:SF3">
    <property type="entry name" value="ALPHA-D-RIBOSE 1-METHYLPHOSPHONATE 5-TRIPHOSPHATE DIPHOSPHATASE"/>
    <property type="match status" value="1"/>
</dbReference>
<gene>
    <name evidence="2" type="ORF">ASU31_01060</name>
</gene>
<comment type="caution">
    <text evidence="2">The sequence shown here is derived from an EMBL/GenBank/DDBJ whole genome shotgun (WGS) entry which is preliminary data.</text>
</comment>
<dbReference type="Gene3D" id="3.40.50.10910">
    <property type="entry name" value="Amidohydrolase"/>
    <property type="match status" value="1"/>
</dbReference>